<dbReference type="EMBL" id="GGEC01093571">
    <property type="protein sequence ID" value="MBX74055.1"/>
    <property type="molecule type" value="Transcribed_RNA"/>
</dbReference>
<accession>A0A2P2R4D8</accession>
<evidence type="ECO:0000313" key="1">
    <source>
        <dbReference type="EMBL" id="MBX74055.1"/>
    </source>
</evidence>
<sequence length="10" mass="1073">MTCTAFEGTL</sequence>
<proteinExistence type="predicted"/>
<reference evidence="1" key="1">
    <citation type="submission" date="2018-02" db="EMBL/GenBank/DDBJ databases">
        <title>Rhizophora mucronata_Transcriptome.</title>
        <authorList>
            <person name="Meera S.P."/>
            <person name="Sreeshan A."/>
            <person name="Augustine A."/>
        </authorList>
    </citation>
    <scope>NUCLEOTIDE SEQUENCE</scope>
    <source>
        <tissue evidence="1">Leaf</tissue>
    </source>
</reference>
<protein>
    <submittedName>
        <fullName evidence="1">Uncharacterized protein</fullName>
    </submittedName>
</protein>
<organism evidence="1">
    <name type="scientific">Rhizophora mucronata</name>
    <name type="common">Asiatic mangrove</name>
    <dbReference type="NCBI Taxonomy" id="61149"/>
    <lineage>
        <taxon>Eukaryota</taxon>
        <taxon>Viridiplantae</taxon>
        <taxon>Streptophyta</taxon>
        <taxon>Embryophyta</taxon>
        <taxon>Tracheophyta</taxon>
        <taxon>Spermatophyta</taxon>
        <taxon>Magnoliopsida</taxon>
        <taxon>eudicotyledons</taxon>
        <taxon>Gunneridae</taxon>
        <taxon>Pentapetalae</taxon>
        <taxon>rosids</taxon>
        <taxon>fabids</taxon>
        <taxon>Malpighiales</taxon>
        <taxon>Rhizophoraceae</taxon>
        <taxon>Rhizophora</taxon>
    </lineage>
</organism>
<name>A0A2P2R4D8_RHIMU</name>